<dbReference type="InterPro" id="IPR016201">
    <property type="entry name" value="PSI"/>
</dbReference>
<dbReference type="InterPro" id="IPR033760">
    <property type="entry name" value="Integrin_beta_N"/>
</dbReference>
<name>A0A6P8FHL1_CLUHA</name>
<feature type="disulfide bond" evidence="17">
    <location>
        <begin position="692"/>
        <end position="702"/>
    </location>
</feature>
<dbReference type="Pfam" id="PF23105">
    <property type="entry name" value="EGF_integrin"/>
    <property type="match status" value="1"/>
</dbReference>
<feature type="disulfide bond" evidence="17">
    <location>
        <begin position="266"/>
        <end position="273"/>
    </location>
</feature>
<dbReference type="PRINTS" id="PR01186">
    <property type="entry name" value="INTEGRINB"/>
</dbReference>
<evidence type="ECO:0000256" key="1">
    <source>
        <dbReference type="ARBA" id="ARBA00004251"/>
    </source>
</evidence>
<comment type="similarity">
    <text evidence="2 18">Belongs to the integrin beta chain family.</text>
</comment>
<evidence type="ECO:0000256" key="8">
    <source>
        <dbReference type="ARBA" id="ARBA00022737"/>
    </source>
</evidence>
<feature type="disulfide bond" evidence="17">
    <location>
        <begin position="630"/>
        <end position="635"/>
    </location>
</feature>
<dbReference type="GO" id="GO:0033627">
    <property type="term" value="P:cell adhesion mediated by integrin"/>
    <property type="evidence" value="ECO:0007669"/>
    <property type="project" value="TreeGrafter"/>
</dbReference>
<feature type="transmembrane region" description="Helical" evidence="19">
    <location>
        <begin position="763"/>
        <end position="786"/>
    </location>
</feature>
<dbReference type="Gene3D" id="2.60.40.1510">
    <property type="entry name" value="ntegrin, alpha v. Chain A, domain 3"/>
    <property type="match status" value="1"/>
</dbReference>
<reference evidence="24" key="1">
    <citation type="submission" date="2025-08" db="UniProtKB">
        <authorList>
            <consortium name="RefSeq"/>
        </authorList>
    </citation>
    <scope>IDENTIFICATION</scope>
</reference>
<dbReference type="InterPro" id="IPR014836">
    <property type="entry name" value="Integrin_bsu_cyt_dom"/>
</dbReference>
<dbReference type="GO" id="GO:0005925">
    <property type="term" value="C:focal adhesion"/>
    <property type="evidence" value="ECO:0007669"/>
    <property type="project" value="TreeGrafter"/>
</dbReference>
<feature type="disulfide bond" evidence="17">
    <location>
        <begin position="321"/>
        <end position="361"/>
    </location>
</feature>
<feature type="disulfide bond" evidence="17">
    <location>
        <begin position="594"/>
        <end position="624"/>
    </location>
</feature>
<dbReference type="FunFam" id="3.40.50.410:FF:000002">
    <property type="entry name" value="Integrin beta"/>
    <property type="match status" value="1"/>
</dbReference>
<feature type="disulfide bond" evidence="17">
    <location>
        <begin position="676"/>
        <end position="685"/>
    </location>
</feature>
<dbReference type="Gene3D" id="2.10.25.10">
    <property type="entry name" value="Laminin"/>
    <property type="match status" value="4"/>
</dbReference>
<dbReference type="GO" id="GO:0046872">
    <property type="term" value="F:metal ion binding"/>
    <property type="evidence" value="ECO:0007669"/>
    <property type="project" value="UniProtKB-KW"/>
</dbReference>
<dbReference type="InterPro" id="IPR040622">
    <property type="entry name" value="EGF_integrin_1"/>
</dbReference>
<dbReference type="SUPFAM" id="SSF57196">
    <property type="entry name" value="EGF/Laminin"/>
    <property type="match status" value="1"/>
</dbReference>
<keyword evidence="13 18" id="KW-0401">Integrin</keyword>
<gene>
    <name evidence="24" type="primary">LOC105896201</name>
</gene>
<dbReference type="InterPro" id="IPR002369">
    <property type="entry name" value="Integrin_bsu_VWA"/>
</dbReference>
<keyword evidence="23" id="KW-1185">Reference proteome</keyword>
<evidence type="ECO:0000256" key="7">
    <source>
        <dbReference type="ARBA" id="ARBA00022729"/>
    </source>
</evidence>
<dbReference type="PANTHER" id="PTHR10082">
    <property type="entry name" value="INTEGRIN BETA SUBUNIT"/>
    <property type="match status" value="1"/>
</dbReference>
<dbReference type="SMART" id="SM00423">
    <property type="entry name" value="PSI"/>
    <property type="match status" value="1"/>
</dbReference>
<dbReference type="InterPro" id="IPR032695">
    <property type="entry name" value="Integrin_dom_sf"/>
</dbReference>
<feature type="disulfide bond" evidence="17">
    <location>
        <begin position="107"/>
        <end position="143"/>
    </location>
</feature>
<evidence type="ECO:0000256" key="6">
    <source>
        <dbReference type="ARBA" id="ARBA00022723"/>
    </source>
</evidence>
<organism evidence="23 24">
    <name type="scientific">Clupea harengus</name>
    <name type="common">Atlantic herring</name>
    <dbReference type="NCBI Taxonomy" id="7950"/>
    <lineage>
        <taxon>Eukaryota</taxon>
        <taxon>Metazoa</taxon>
        <taxon>Chordata</taxon>
        <taxon>Craniata</taxon>
        <taxon>Vertebrata</taxon>
        <taxon>Euteleostomi</taxon>
        <taxon>Actinopterygii</taxon>
        <taxon>Neopterygii</taxon>
        <taxon>Teleostei</taxon>
        <taxon>Clupei</taxon>
        <taxon>Clupeiformes</taxon>
        <taxon>Clupeoidei</taxon>
        <taxon>Clupeidae</taxon>
        <taxon>Clupea</taxon>
    </lineage>
</organism>
<keyword evidence="15 17" id="KW-1015">Disulfide bond</keyword>
<feature type="disulfide bond" evidence="17">
    <location>
        <begin position="632"/>
        <end position="663"/>
    </location>
</feature>
<evidence type="ECO:0000259" key="20">
    <source>
        <dbReference type="SMART" id="SM00187"/>
    </source>
</evidence>
<dbReference type="GeneID" id="105896201"/>
<accession>A0A6P8FHL1</accession>
<dbReference type="Pfam" id="PF00362">
    <property type="entry name" value="Integrin_beta"/>
    <property type="match status" value="1"/>
</dbReference>
<dbReference type="GO" id="GO:0007160">
    <property type="term" value="P:cell-matrix adhesion"/>
    <property type="evidence" value="ECO:0007669"/>
    <property type="project" value="TreeGrafter"/>
</dbReference>
<dbReference type="GO" id="GO:0050900">
    <property type="term" value="P:leukocyte migration"/>
    <property type="evidence" value="ECO:0007669"/>
    <property type="project" value="TreeGrafter"/>
</dbReference>
<feature type="disulfide bond" evidence="17">
    <location>
        <begin position="637"/>
        <end position="646"/>
    </location>
</feature>
<dbReference type="PIRSF" id="PIRSF002512">
    <property type="entry name" value="Integrin_B"/>
    <property type="match status" value="1"/>
</dbReference>
<feature type="domain" description="Integrin beta subunit VWA" evidence="20">
    <location>
        <begin position="103"/>
        <end position="523"/>
    </location>
</feature>
<evidence type="ECO:0000256" key="2">
    <source>
        <dbReference type="ARBA" id="ARBA00007449"/>
    </source>
</evidence>
<evidence type="ECO:0000256" key="11">
    <source>
        <dbReference type="ARBA" id="ARBA00022889"/>
    </source>
</evidence>
<dbReference type="Pfam" id="PF08725">
    <property type="entry name" value="Integrin_b_cyt"/>
    <property type="match status" value="1"/>
</dbReference>
<keyword evidence="16" id="KW-0325">Glycoprotein</keyword>
<evidence type="ECO:0000256" key="10">
    <source>
        <dbReference type="ARBA" id="ARBA00022842"/>
    </source>
</evidence>
<feature type="disulfide bond" evidence="17">
    <location>
        <begin position="561"/>
        <end position="577"/>
    </location>
</feature>
<feature type="domain" description="PSI" evidence="21">
    <location>
        <begin position="97"/>
        <end position="144"/>
    </location>
</feature>
<feature type="disulfide bond" evidence="17">
    <location>
        <begin position="104"/>
        <end position="113"/>
    </location>
</feature>
<feature type="disulfide bond" evidence="17">
    <location>
        <begin position="671"/>
        <end position="710"/>
    </location>
</feature>
<dbReference type="InterPro" id="IPR057073">
    <property type="entry name" value="EGF_integrin_2"/>
</dbReference>
<evidence type="ECO:0000256" key="18">
    <source>
        <dbReference type="RuleBase" id="RU000633"/>
    </source>
</evidence>
<feature type="disulfide bond" evidence="17">
    <location>
        <begin position="610"/>
        <end position="615"/>
    </location>
</feature>
<dbReference type="GO" id="GO:0098609">
    <property type="term" value="P:cell-cell adhesion"/>
    <property type="evidence" value="ECO:0007669"/>
    <property type="project" value="TreeGrafter"/>
</dbReference>
<dbReference type="Gene3D" id="3.40.50.410">
    <property type="entry name" value="von Willebrand factor, type A domain"/>
    <property type="match status" value="1"/>
</dbReference>
<evidence type="ECO:0000256" key="17">
    <source>
        <dbReference type="PIRSR" id="PIRSR002512-1"/>
    </source>
</evidence>
<evidence type="ECO:0000313" key="24">
    <source>
        <dbReference type="RefSeq" id="XP_031427888.1"/>
    </source>
</evidence>
<dbReference type="RefSeq" id="XP_031427888.1">
    <property type="nucleotide sequence ID" value="XM_031572028.2"/>
</dbReference>
<dbReference type="AlphaFoldDB" id="A0A6P8FHL1"/>
<dbReference type="Pfam" id="PF17205">
    <property type="entry name" value="PSI_integrin"/>
    <property type="match status" value="1"/>
</dbReference>
<evidence type="ECO:0000256" key="14">
    <source>
        <dbReference type="ARBA" id="ARBA00023136"/>
    </source>
</evidence>
<dbReference type="GO" id="GO:0009986">
    <property type="term" value="C:cell surface"/>
    <property type="evidence" value="ECO:0007669"/>
    <property type="project" value="TreeGrafter"/>
</dbReference>
<keyword evidence="8" id="KW-0677">Repeat</keyword>
<keyword evidence="6" id="KW-0479">Metal-binding</keyword>
<dbReference type="InterPro" id="IPR015812">
    <property type="entry name" value="Integrin_bsu"/>
</dbReference>
<dbReference type="OrthoDB" id="410592at2759"/>
<evidence type="ECO:0000256" key="15">
    <source>
        <dbReference type="ARBA" id="ARBA00023157"/>
    </source>
</evidence>
<comment type="subcellular location">
    <subcellularLocation>
        <location evidence="1 18">Cell membrane</location>
        <topology evidence="1 18">Single-pass type I membrane protein</topology>
    </subcellularLocation>
</comment>
<keyword evidence="7" id="KW-0732">Signal</keyword>
<evidence type="ECO:0000313" key="23">
    <source>
        <dbReference type="Proteomes" id="UP000515152"/>
    </source>
</evidence>
<dbReference type="PROSITE" id="PS00243">
    <property type="entry name" value="I_EGF_1"/>
    <property type="match status" value="2"/>
</dbReference>
<evidence type="ECO:0000256" key="3">
    <source>
        <dbReference type="ARBA" id="ARBA00022475"/>
    </source>
</evidence>
<evidence type="ECO:0000256" key="13">
    <source>
        <dbReference type="ARBA" id="ARBA00023037"/>
    </source>
</evidence>
<dbReference type="SMART" id="SM00187">
    <property type="entry name" value="INB"/>
    <property type="match status" value="1"/>
</dbReference>
<dbReference type="SUPFAM" id="SSF53300">
    <property type="entry name" value="vWA-like"/>
    <property type="match status" value="1"/>
</dbReference>
<dbReference type="Gene3D" id="3.30.1680.10">
    <property type="entry name" value="ligand-binding face of the semaphorins, domain 2"/>
    <property type="match status" value="1"/>
</dbReference>
<dbReference type="Pfam" id="PF18372">
    <property type="entry name" value="I-EGF_1"/>
    <property type="match status" value="1"/>
</dbReference>
<feature type="disulfide bond" evidence="17">
    <location>
        <begin position="669"/>
        <end position="674"/>
    </location>
</feature>
<evidence type="ECO:0000256" key="9">
    <source>
        <dbReference type="ARBA" id="ARBA00022837"/>
    </source>
</evidence>
<dbReference type="PANTHER" id="PTHR10082:SF36">
    <property type="entry name" value="INTEGRIN BETA-7"/>
    <property type="match status" value="1"/>
</dbReference>
<evidence type="ECO:0000256" key="5">
    <source>
        <dbReference type="ARBA" id="ARBA00022692"/>
    </source>
</evidence>
<keyword evidence="14 19" id="KW-0472">Membrane</keyword>
<dbReference type="Gene3D" id="1.20.5.100">
    <property type="entry name" value="Cytochrome c1, transmembrane anchor, C-terminal"/>
    <property type="match status" value="1"/>
</dbReference>
<keyword evidence="9" id="KW-0106">Calcium</keyword>
<feature type="disulfide bond" evidence="17">
    <location>
        <begin position="545"/>
        <end position="586"/>
    </location>
</feature>
<dbReference type="SUPFAM" id="SSF103575">
    <property type="entry name" value="Plexin repeat"/>
    <property type="match status" value="1"/>
</dbReference>
<evidence type="ECO:0000256" key="19">
    <source>
        <dbReference type="SAM" id="Phobius"/>
    </source>
</evidence>
<evidence type="ECO:0000256" key="4">
    <source>
        <dbReference type="ARBA" id="ARBA00022536"/>
    </source>
</evidence>
<feature type="domain" description="Integrin beta subunit cytoplasmic" evidence="22">
    <location>
        <begin position="784"/>
        <end position="830"/>
    </location>
</feature>
<evidence type="ECO:0000259" key="22">
    <source>
        <dbReference type="SMART" id="SM01241"/>
    </source>
</evidence>
<dbReference type="SUPFAM" id="SSF69179">
    <property type="entry name" value="Integrin domains"/>
    <property type="match status" value="1"/>
</dbReference>
<feature type="disulfide bond" evidence="17">
    <location>
        <begin position="550"/>
        <end position="559"/>
    </location>
</feature>
<dbReference type="SMART" id="SM01241">
    <property type="entry name" value="Integrin_b_cyt"/>
    <property type="match status" value="1"/>
</dbReference>
<dbReference type="InterPro" id="IPR057243">
    <property type="entry name" value="Integrin_I-EGF_CS"/>
</dbReference>
<protein>
    <recommendedName>
        <fullName evidence="18">Integrin beta</fullName>
    </recommendedName>
</protein>
<dbReference type="FunFam" id="2.10.25.10:FF:000036">
    <property type="entry name" value="Integrin beta"/>
    <property type="match status" value="1"/>
</dbReference>
<dbReference type="GO" id="GO:0008305">
    <property type="term" value="C:integrin complex"/>
    <property type="evidence" value="ECO:0007669"/>
    <property type="project" value="TreeGrafter"/>
</dbReference>
<evidence type="ECO:0000256" key="16">
    <source>
        <dbReference type="ARBA" id="ARBA00023180"/>
    </source>
</evidence>
<feature type="disulfide bond" evidence="17">
    <location>
        <begin position="599"/>
        <end position="608"/>
    </location>
</feature>
<keyword evidence="12 19" id="KW-1133">Transmembrane helix</keyword>
<feature type="disulfide bond" evidence="17">
    <location>
        <begin position="116"/>
        <end position="132"/>
    </location>
</feature>
<dbReference type="GO" id="GO:0007229">
    <property type="term" value="P:integrin-mediated signaling pathway"/>
    <property type="evidence" value="ECO:0007669"/>
    <property type="project" value="UniProtKB-KW"/>
</dbReference>
<proteinExistence type="inferred from homology"/>
<keyword evidence="11 18" id="KW-0130">Cell adhesion</keyword>
<dbReference type="GO" id="GO:0005178">
    <property type="term" value="F:integrin binding"/>
    <property type="evidence" value="ECO:0007669"/>
    <property type="project" value="TreeGrafter"/>
</dbReference>
<keyword evidence="3" id="KW-1003">Cell membrane</keyword>
<dbReference type="Proteomes" id="UP000515152">
    <property type="component" value="Chromosome 8"/>
</dbReference>
<keyword evidence="4" id="KW-0245">EGF-like domain</keyword>
<evidence type="ECO:0000256" key="12">
    <source>
        <dbReference type="ARBA" id="ARBA00022989"/>
    </source>
</evidence>
<sequence length="831" mass="92404">MSSTSHASFLPVVYCFSLNSASASGGENRSKLQNIDTDRRFLQERCVILNDYISGNKRLKAFPLPSSLSPRAMQQTWFMVIVILYCLGQNDTLGIQACQPQPTCSECLRSPGCAWCKQKDFLKPGEANERRCDSAESLQSRKCANGQMINPKSPPEVKKDRELSSTKENVIQLKPQSIHLKLRIGQPSEFKVSFKRAVGYPIDLYYLMDLSFSMKDDLDNIKDLGKDILTTLEQFTKDRHIGFGSFVDKVALPYVSQLKSRLKNPCPNRLEKCQPAFSFRNVLPLTKQAERFKVEVGKQKISGNLDSPEAGLDAIMQSVVCRTEIGWRNVTSILVYTSDDTFHMAGDGRLAGIYSPHDGQCHLDGTSTYEGTLQDYPSVGHLSKVLQRNNMQLIFAVTEEIFPAYKALSELIPRSVVGVLTKDSSNVVQLISDAYRNLSSSIVFEHEHAPAGLAISYRSLCEGGQYPNWSSRGECSGVKLDQQVNFTVRLNATACLAEMQQFSIKVQGISDILTVFVETFCDCDGHCQDREEKAPDCKGNGTFHCGMCSCDGMHLGQHCECEVTDDFDSMKALSALCRQTNKSEICDGHGDCECGKCSCHSHYRGDYCECDDKSCSQDNNMQWCNGKGSCNCGKCLCEEGYTGESCHCPVDKRDCIKGDGLVCSGQGECPCDRCICNGKVTGKYCQSIQEPCSKKYQTCTLCAVQKGEDCNTECDGMTTKKVPGPQEYVCLHEGLTFQVKVTDEGLIQILYADLPQSIDKTHVIIGSSVISILLIGIVVIIVYRLLIELYDRNEYRNFLNAQKQTTWNEQNNPLFQEATTTVMNPLHEGDD</sequence>
<evidence type="ECO:0000259" key="21">
    <source>
        <dbReference type="SMART" id="SM00423"/>
    </source>
</evidence>
<dbReference type="InterPro" id="IPR036465">
    <property type="entry name" value="vWFA_dom_sf"/>
</dbReference>
<keyword evidence="5 18" id="KW-0812">Transmembrane</keyword>
<keyword evidence="10" id="KW-0460">Magnesium</keyword>
<feature type="disulfide bond" evidence="17">
    <location>
        <begin position="592"/>
        <end position="597"/>
    </location>
</feature>